<comment type="similarity">
    <text evidence="2">Belongs to the Mediator complex subunit 13 family.</text>
</comment>
<dbReference type="PANTHER" id="PTHR48249">
    <property type="entry name" value="MEDIATOR OF RNA POLYMERASE II TRANSCRIPTION SUBUNIT 13"/>
    <property type="match status" value="1"/>
</dbReference>
<dbReference type="PANTHER" id="PTHR48249:SF3">
    <property type="entry name" value="MEDIATOR OF RNA POLYMERASE II TRANSCRIPTION SUBUNIT 13"/>
    <property type="match status" value="1"/>
</dbReference>
<dbReference type="GO" id="GO:0016592">
    <property type="term" value="C:mediator complex"/>
    <property type="evidence" value="ECO:0007669"/>
    <property type="project" value="TreeGrafter"/>
</dbReference>
<reference evidence="9 10" key="1">
    <citation type="submission" date="2015-09" db="EMBL/GenBank/DDBJ databases">
        <title>Draft genome of the parasitic nematode Teladorsagia circumcincta isolate WARC Sus (inbred).</title>
        <authorList>
            <person name="Mitreva M."/>
        </authorList>
    </citation>
    <scope>NUCLEOTIDE SEQUENCE [LARGE SCALE GENOMIC DNA]</scope>
    <source>
        <strain evidence="9 10">S</strain>
    </source>
</reference>
<proteinExistence type="inferred from homology"/>
<sequence length="873" mass="95530">MVKTNPLYTVMKRQSKRRAKHSYHRRFPVNSDPTEDNVSTSESVGSEQDSSDDEISGTPAWADTNKQSLVTGIYCSADDASTSRVPPTASQEERQRDYNCYYNPTMREDPYYMSYHSRRTGEKRRCNYPPSIKLPASPEQPGSQETMSINYGVWPRIGGPPSCGDPSMNHIYPTPPSVQSEAQQFSPAPMLPPHQQHAMQHQHTNVTQVQHASAMDTGVYTPAGLQQPTSYQQIPLSSQPPESKPDVKEAKEDDVEENIDPEDDIIDLVPVDSRMGKLLKRVELLPVSGHLRKRLVPSSTRFSPAADVKIRTPPMMGGRIGTPVGSGPGPIGPPYAPTSGPYGAMMPPPNSVQQLNNFVHGPMFNAGNGQMNTHHPMGNMPMGQPMGQPMYAGGPGQMPMMPSCPTSGYGVPPMMGGYGPPSAQNMMAPPHPNAPPAYPGAPGPPPAYGSMNQMQPMQPPHMRQMQMMQQMIPSQAPMPMMSSYAGNGPSNGNMQFAPPPSREVVVPFAEGASVVLAIILQDTILDLHFDSVFDACPICSCNTSIRARELGLYITPPDVLRMPAHVQQAQIGSWSGFALEQANTCTCGFSAVRHRYLSLCSGLFPEDSREATAIEHSVAPVNGLGAEIGLQASSQIWFDSTSSTDVNMLDLLRIMCQQHHMGRTVHQIAQFVEQVDKAIKPQEVGFDVSSNAEYVLSQVDATELMLIGNSAAEMSRISGNRSRNTNQPILQFFHPWGLQVANEVRDPREAEWRGLLSEIGPILERAMRIVRCMHNAPGNIVEGPLTWRALTNKSLPKSSAPTHDDDISLPEPIPYINVAAEKDAIRAAPHVVRHWEHLSLGPIDQPKDVLYLVVVPDNADICSLAVKYMDQLS</sequence>
<dbReference type="Proteomes" id="UP000230423">
    <property type="component" value="Unassembled WGS sequence"/>
</dbReference>
<evidence type="ECO:0000256" key="8">
    <source>
        <dbReference type="SAM" id="MobiDB-lite"/>
    </source>
</evidence>
<dbReference type="AlphaFoldDB" id="A0A2G9TNE5"/>
<accession>A0A2G9TNE5</accession>
<dbReference type="GO" id="GO:0045944">
    <property type="term" value="P:positive regulation of transcription by RNA polymerase II"/>
    <property type="evidence" value="ECO:0007669"/>
    <property type="project" value="TreeGrafter"/>
</dbReference>
<feature type="compositionally biased region" description="Basic residues" evidence="8">
    <location>
        <begin position="13"/>
        <end position="27"/>
    </location>
</feature>
<dbReference type="InterPro" id="IPR051139">
    <property type="entry name" value="Mediator_complx_sub13"/>
</dbReference>
<feature type="region of interest" description="Disordered" evidence="8">
    <location>
        <begin position="1"/>
        <end position="64"/>
    </location>
</feature>
<evidence type="ECO:0000313" key="9">
    <source>
        <dbReference type="EMBL" id="PIO59418.1"/>
    </source>
</evidence>
<feature type="region of interest" description="Disordered" evidence="8">
    <location>
        <begin position="176"/>
        <end position="212"/>
    </location>
</feature>
<evidence type="ECO:0000256" key="1">
    <source>
        <dbReference type="ARBA" id="ARBA00004123"/>
    </source>
</evidence>
<evidence type="ECO:0000256" key="3">
    <source>
        <dbReference type="ARBA" id="ARBA00019618"/>
    </source>
</evidence>
<keyword evidence="5" id="KW-0805">Transcription regulation</keyword>
<evidence type="ECO:0000256" key="5">
    <source>
        <dbReference type="ARBA" id="ARBA00023015"/>
    </source>
</evidence>
<organism evidence="9 10">
    <name type="scientific">Teladorsagia circumcincta</name>
    <name type="common">Brown stomach worm</name>
    <name type="synonym">Ostertagia circumcincta</name>
    <dbReference type="NCBI Taxonomy" id="45464"/>
    <lineage>
        <taxon>Eukaryota</taxon>
        <taxon>Metazoa</taxon>
        <taxon>Ecdysozoa</taxon>
        <taxon>Nematoda</taxon>
        <taxon>Chromadorea</taxon>
        <taxon>Rhabditida</taxon>
        <taxon>Rhabditina</taxon>
        <taxon>Rhabditomorpha</taxon>
        <taxon>Strongyloidea</taxon>
        <taxon>Trichostrongylidae</taxon>
        <taxon>Teladorsagia</taxon>
    </lineage>
</organism>
<evidence type="ECO:0000256" key="7">
    <source>
        <dbReference type="ARBA" id="ARBA00023242"/>
    </source>
</evidence>
<comment type="subcellular location">
    <subcellularLocation>
        <location evidence="1">Nucleus</location>
    </subcellularLocation>
</comment>
<feature type="non-terminal residue" evidence="9">
    <location>
        <position position="873"/>
    </location>
</feature>
<feature type="compositionally biased region" description="Polar residues" evidence="8">
    <location>
        <begin position="231"/>
        <end position="241"/>
    </location>
</feature>
<gene>
    <name evidence="9" type="ORF">TELCIR_19119</name>
</gene>
<feature type="compositionally biased region" description="Low complexity" evidence="8">
    <location>
        <begin position="194"/>
        <end position="211"/>
    </location>
</feature>
<feature type="compositionally biased region" description="Polar residues" evidence="8">
    <location>
        <begin position="177"/>
        <end position="186"/>
    </location>
</feature>
<protein>
    <recommendedName>
        <fullName evidence="3">Mediator of RNA polymerase II transcription subunit 13</fullName>
    </recommendedName>
</protein>
<feature type="region of interest" description="Disordered" evidence="8">
    <location>
        <begin position="231"/>
        <end position="258"/>
    </location>
</feature>
<evidence type="ECO:0000256" key="4">
    <source>
        <dbReference type="ARBA" id="ARBA00022491"/>
    </source>
</evidence>
<evidence type="ECO:0000256" key="6">
    <source>
        <dbReference type="ARBA" id="ARBA00023163"/>
    </source>
</evidence>
<evidence type="ECO:0000313" key="10">
    <source>
        <dbReference type="Proteomes" id="UP000230423"/>
    </source>
</evidence>
<name>A0A2G9TNE5_TELCI</name>
<keyword evidence="4" id="KW-0678">Repressor</keyword>
<feature type="compositionally biased region" description="Polar residues" evidence="8">
    <location>
        <begin position="36"/>
        <end position="48"/>
    </location>
</feature>
<evidence type="ECO:0000256" key="2">
    <source>
        <dbReference type="ARBA" id="ARBA00009354"/>
    </source>
</evidence>
<keyword evidence="7" id="KW-0539">Nucleus</keyword>
<dbReference type="EMBL" id="KZ370458">
    <property type="protein sequence ID" value="PIO59418.1"/>
    <property type="molecule type" value="Genomic_DNA"/>
</dbReference>
<keyword evidence="10" id="KW-1185">Reference proteome</keyword>
<dbReference type="OrthoDB" id="103819at2759"/>
<keyword evidence="6" id="KW-0804">Transcription</keyword>
<dbReference type="GO" id="GO:0003713">
    <property type="term" value="F:transcription coactivator activity"/>
    <property type="evidence" value="ECO:0007669"/>
    <property type="project" value="TreeGrafter"/>
</dbReference>